<dbReference type="Pfam" id="PF00400">
    <property type="entry name" value="WD40"/>
    <property type="match status" value="1"/>
</dbReference>
<dbReference type="VEuPathDB" id="AmoebaDB:EIN_359650"/>
<dbReference type="EMBL" id="KB206483">
    <property type="protein sequence ID" value="ELP90872.1"/>
    <property type="molecule type" value="Genomic_DNA"/>
</dbReference>
<feature type="repeat" description="WD" evidence="3">
    <location>
        <begin position="170"/>
        <end position="209"/>
    </location>
</feature>
<dbReference type="Gene3D" id="2.130.10.10">
    <property type="entry name" value="YVTN repeat-like/Quinoprotein amine dehydrogenase"/>
    <property type="match status" value="2"/>
</dbReference>
<keyword evidence="1 3" id="KW-0853">WD repeat</keyword>
<dbReference type="PANTHER" id="PTHR44019">
    <property type="entry name" value="WD REPEAT-CONTAINING PROTEIN 55"/>
    <property type="match status" value="1"/>
</dbReference>
<dbReference type="GeneID" id="14889900"/>
<dbReference type="PANTHER" id="PTHR44019:SF8">
    <property type="entry name" value="POC1 CENTRIOLAR PROTEIN HOMOLOG"/>
    <property type="match status" value="1"/>
</dbReference>
<dbReference type="SUPFAM" id="SSF50978">
    <property type="entry name" value="WD40 repeat-like"/>
    <property type="match status" value="1"/>
</dbReference>
<keyword evidence="2" id="KW-0677">Repeat</keyword>
<evidence type="ECO:0000313" key="5">
    <source>
        <dbReference type="Proteomes" id="UP000014680"/>
    </source>
</evidence>
<organism evidence="4 5">
    <name type="scientific">Entamoeba invadens IP1</name>
    <dbReference type="NCBI Taxonomy" id="370355"/>
    <lineage>
        <taxon>Eukaryota</taxon>
        <taxon>Amoebozoa</taxon>
        <taxon>Evosea</taxon>
        <taxon>Archamoebae</taxon>
        <taxon>Mastigamoebida</taxon>
        <taxon>Entamoebidae</taxon>
        <taxon>Entamoeba</taxon>
    </lineage>
</organism>
<proteinExistence type="predicted"/>
<name>A0A0A1U7Q0_ENTIV</name>
<evidence type="ECO:0000256" key="1">
    <source>
        <dbReference type="ARBA" id="ARBA00022574"/>
    </source>
</evidence>
<dbReference type="OMA" id="FWNIAQQ"/>
<dbReference type="RefSeq" id="XP_004257643.1">
    <property type="nucleotide sequence ID" value="XM_004257595.1"/>
</dbReference>
<dbReference type="PROSITE" id="PS50082">
    <property type="entry name" value="WD_REPEATS_2"/>
    <property type="match status" value="1"/>
</dbReference>
<dbReference type="InterPro" id="IPR036322">
    <property type="entry name" value="WD40_repeat_dom_sf"/>
</dbReference>
<protein>
    <submittedName>
        <fullName evidence="4">WD repeat-containing protein 5B, putative</fullName>
    </submittedName>
</protein>
<dbReference type="OrthoDB" id="674604at2759"/>
<evidence type="ECO:0000256" key="3">
    <source>
        <dbReference type="PROSITE-ProRule" id="PRU00221"/>
    </source>
</evidence>
<keyword evidence="5" id="KW-1185">Reference proteome</keyword>
<dbReference type="InterPro" id="IPR050505">
    <property type="entry name" value="WDR55/POC1"/>
</dbReference>
<dbReference type="InterPro" id="IPR015943">
    <property type="entry name" value="WD40/YVTN_repeat-like_dom_sf"/>
</dbReference>
<accession>A0A0A1U7Q0</accession>
<dbReference type="KEGG" id="eiv:EIN_359650"/>
<evidence type="ECO:0000256" key="2">
    <source>
        <dbReference type="ARBA" id="ARBA00022737"/>
    </source>
</evidence>
<sequence length="336" mass="38520">MEPKYTKYVLGRVNSQSYQSSFKSVIPELSCSTENWRFFYLNMFVYNLKNSFAERKSFITIFTLKLCSLKALDGYVMEWDTESFNFTNDFYIGHEGTVNGITDEQNCIAVVCNDGSTSLVDRRFGKIVTLETAKRKSRHCCFCQNKLAIGYDDGIIKFWDIVSQKWGDSIEQHREAITSMSSRKNEIMSSSLEGSVAVWNVEKNEERYHFKLDKPINSCKYVPNGKMILLSTSNGDAFFYKLENNSKSSYFHGFSKNVDCVPFDFLTDTREGQFLKKFIVSSDENRNINFWSVETMKCVATIDTLDSPVTALSCHPTQMILITGGNISDTSIKLWK</sequence>
<dbReference type="AlphaFoldDB" id="A0A0A1U7Q0"/>
<dbReference type="SMART" id="SM00320">
    <property type="entry name" value="WD40"/>
    <property type="match status" value="5"/>
</dbReference>
<evidence type="ECO:0000313" key="4">
    <source>
        <dbReference type="EMBL" id="ELP90872.1"/>
    </source>
</evidence>
<gene>
    <name evidence="4" type="ORF">EIN_359650</name>
</gene>
<reference evidence="4 5" key="1">
    <citation type="submission" date="2012-10" db="EMBL/GenBank/DDBJ databases">
        <authorList>
            <person name="Zafar N."/>
            <person name="Inman J."/>
            <person name="Hall N."/>
            <person name="Lorenzi H."/>
            <person name="Caler E."/>
        </authorList>
    </citation>
    <scope>NUCLEOTIDE SEQUENCE [LARGE SCALE GENOMIC DNA]</scope>
    <source>
        <strain evidence="4 5">IP1</strain>
    </source>
</reference>
<dbReference type="InterPro" id="IPR001680">
    <property type="entry name" value="WD40_rpt"/>
</dbReference>
<dbReference type="Proteomes" id="UP000014680">
    <property type="component" value="Unassembled WGS sequence"/>
</dbReference>